<dbReference type="Proteomes" id="UP001163835">
    <property type="component" value="Unassembled WGS sequence"/>
</dbReference>
<evidence type="ECO:0000313" key="1">
    <source>
        <dbReference type="EMBL" id="KAJ3809421.1"/>
    </source>
</evidence>
<reference evidence="1" key="1">
    <citation type="submission" date="2022-09" db="EMBL/GenBank/DDBJ databases">
        <title>A Global Phylogenomic Analysis of the Shiitake Genus Lentinula.</title>
        <authorList>
            <consortium name="DOE Joint Genome Institute"/>
            <person name="Sierra-Patev S."/>
            <person name="Min B."/>
            <person name="Naranjo-Ortiz M."/>
            <person name="Looney B."/>
            <person name="Konkel Z."/>
            <person name="Slot J.C."/>
            <person name="Sakamoto Y."/>
            <person name="Steenwyk J.L."/>
            <person name="Rokas A."/>
            <person name="Carro J."/>
            <person name="Camarero S."/>
            <person name="Ferreira P."/>
            <person name="Molpeceres G."/>
            <person name="Ruiz-Duenas F.J."/>
            <person name="Serrano A."/>
            <person name="Henrissat B."/>
            <person name="Drula E."/>
            <person name="Hughes K.W."/>
            <person name="Mata J.L."/>
            <person name="Ishikawa N.K."/>
            <person name="Vargas-Isla R."/>
            <person name="Ushijima S."/>
            <person name="Smith C.A."/>
            <person name="Ahrendt S."/>
            <person name="Andreopoulos W."/>
            <person name="He G."/>
            <person name="Labutti K."/>
            <person name="Lipzen A."/>
            <person name="Ng V."/>
            <person name="Riley R."/>
            <person name="Sandor L."/>
            <person name="Barry K."/>
            <person name="Martinez A.T."/>
            <person name="Xiao Y."/>
            <person name="Gibbons J.G."/>
            <person name="Terashima K."/>
            <person name="Grigoriev I.V."/>
            <person name="Hibbett D.S."/>
        </authorList>
    </citation>
    <scope>NUCLEOTIDE SEQUENCE</scope>
    <source>
        <strain evidence="1">TMI1499</strain>
    </source>
</reference>
<proteinExistence type="predicted"/>
<sequence>MSHGTLINLPTNTNLRLKQQHRDSAYAIGRSPINLASWTPHFTSSPLDLPQRISFGEPTSPEPPRAPQLLHKLWDLTLGNVKAIPYVELRVASPLPPPPLEDADRYPPLPGTSFPGLYTTGSSLV</sequence>
<organism evidence="1 2">
    <name type="scientific">Lentinula aff. lateritia</name>
    <dbReference type="NCBI Taxonomy" id="2804960"/>
    <lineage>
        <taxon>Eukaryota</taxon>
        <taxon>Fungi</taxon>
        <taxon>Dikarya</taxon>
        <taxon>Basidiomycota</taxon>
        <taxon>Agaricomycotina</taxon>
        <taxon>Agaricomycetes</taxon>
        <taxon>Agaricomycetidae</taxon>
        <taxon>Agaricales</taxon>
        <taxon>Marasmiineae</taxon>
        <taxon>Omphalotaceae</taxon>
        <taxon>Lentinula</taxon>
    </lineage>
</organism>
<dbReference type="EMBL" id="MU795159">
    <property type="protein sequence ID" value="KAJ3809421.1"/>
    <property type="molecule type" value="Genomic_DNA"/>
</dbReference>
<comment type="caution">
    <text evidence="1">The sequence shown here is derived from an EMBL/GenBank/DDBJ whole genome shotgun (WGS) entry which is preliminary data.</text>
</comment>
<protein>
    <submittedName>
        <fullName evidence="1">Uncharacterized protein</fullName>
    </submittedName>
</protein>
<accession>A0ACC1TYI9</accession>
<gene>
    <name evidence="1" type="ORF">F5876DRAFT_77788</name>
</gene>
<evidence type="ECO:0000313" key="2">
    <source>
        <dbReference type="Proteomes" id="UP001163835"/>
    </source>
</evidence>
<name>A0ACC1TYI9_9AGAR</name>
<keyword evidence="2" id="KW-1185">Reference proteome</keyword>